<evidence type="ECO:0000313" key="3">
    <source>
        <dbReference type="Proteomes" id="UP000464378"/>
    </source>
</evidence>
<dbReference type="EMBL" id="LR593887">
    <property type="protein sequence ID" value="VTS05517.1"/>
    <property type="molecule type" value="Genomic_DNA"/>
</dbReference>
<accession>A0A6C2YT27</accession>
<sequence length="84" mass="9633">MYPKQVFQVWMIVLSIVWVVLNRPHLKGSLKTVWISAGWPFPFAMWVRGELVLFDLQALAINASLGVLGIFALSQLCVWSRCRE</sequence>
<feature type="transmembrane region" description="Helical" evidence="1">
    <location>
        <begin position="6"/>
        <end position="21"/>
    </location>
</feature>
<dbReference type="EMBL" id="LR586016">
    <property type="protein sequence ID" value="VIP04075.1"/>
    <property type="molecule type" value="Genomic_DNA"/>
</dbReference>
<dbReference type="KEGG" id="tim:GMBLW1_51180"/>
<evidence type="ECO:0000313" key="2">
    <source>
        <dbReference type="EMBL" id="VIP04075.1"/>
    </source>
</evidence>
<organism evidence="2">
    <name type="scientific">Tuwongella immobilis</name>
    <dbReference type="NCBI Taxonomy" id="692036"/>
    <lineage>
        <taxon>Bacteria</taxon>
        <taxon>Pseudomonadati</taxon>
        <taxon>Planctomycetota</taxon>
        <taxon>Planctomycetia</taxon>
        <taxon>Gemmatales</taxon>
        <taxon>Gemmataceae</taxon>
        <taxon>Tuwongella</taxon>
    </lineage>
</organism>
<reference evidence="2" key="1">
    <citation type="submission" date="2019-04" db="EMBL/GenBank/DDBJ databases">
        <authorList>
            <consortium name="Science for Life Laboratories"/>
        </authorList>
    </citation>
    <scope>NUCLEOTIDE SEQUENCE</scope>
    <source>
        <strain evidence="2">MBLW1</strain>
    </source>
</reference>
<dbReference type="InParanoid" id="A0A6C2YT27"/>
<evidence type="ECO:0000256" key="1">
    <source>
        <dbReference type="SAM" id="Phobius"/>
    </source>
</evidence>
<gene>
    <name evidence="2" type="ORF">GMBLW1_51180</name>
</gene>
<dbReference type="RefSeq" id="WP_162659205.1">
    <property type="nucleotide sequence ID" value="NZ_LR593887.1"/>
</dbReference>
<keyword evidence="1" id="KW-0812">Transmembrane</keyword>
<dbReference type="Proteomes" id="UP000464378">
    <property type="component" value="Chromosome"/>
</dbReference>
<name>A0A6C2YT27_9BACT</name>
<keyword evidence="3" id="KW-1185">Reference proteome</keyword>
<feature type="transmembrane region" description="Helical" evidence="1">
    <location>
        <begin position="59"/>
        <end position="79"/>
    </location>
</feature>
<protein>
    <submittedName>
        <fullName evidence="2">Uncharacterized protein</fullName>
    </submittedName>
</protein>
<keyword evidence="1" id="KW-1133">Transmembrane helix</keyword>
<dbReference type="AlphaFoldDB" id="A0A6C2YT27"/>
<keyword evidence="1" id="KW-0472">Membrane</keyword>
<proteinExistence type="predicted"/>